<keyword evidence="1" id="KW-0175">Coiled coil</keyword>
<keyword evidence="4" id="KW-1185">Reference proteome</keyword>
<feature type="region of interest" description="Disordered" evidence="2">
    <location>
        <begin position="1"/>
        <end position="30"/>
    </location>
</feature>
<name>A0A0D2K3X6_9EURO</name>
<accession>A0A0D2K3X6</accession>
<dbReference type="EMBL" id="KN848073">
    <property type="protein sequence ID" value="KIX97879.1"/>
    <property type="molecule type" value="Genomic_DNA"/>
</dbReference>
<feature type="compositionally biased region" description="Polar residues" evidence="2">
    <location>
        <begin position="1"/>
        <end position="29"/>
    </location>
</feature>
<reference evidence="3 4" key="1">
    <citation type="submission" date="2015-01" db="EMBL/GenBank/DDBJ databases">
        <title>The Genome Sequence of Fonsecaea multimorphosa CBS 102226.</title>
        <authorList>
            <consortium name="The Broad Institute Genomics Platform"/>
            <person name="Cuomo C."/>
            <person name="de Hoog S."/>
            <person name="Gorbushina A."/>
            <person name="Stielow B."/>
            <person name="Teixiera M."/>
            <person name="Abouelleil A."/>
            <person name="Chapman S.B."/>
            <person name="Priest M."/>
            <person name="Young S.K."/>
            <person name="Wortman J."/>
            <person name="Nusbaum C."/>
            <person name="Birren B."/>
        </authorList>
    </citation>
    <scope>NUCLEOTIDE SEQUENCE [LARGE SCALE GENOMIC DNA]</scope>
    <source>
        <strain evidence="3 4">CBS 102226</strain>
    </source>
</reference>
<gene>
    <name evidence="3" type="ORF">Z520_06657</name>
</gene>
<protein>
    <submittedName>
        <fullName evidence="3">Uncharacterized protein</fullName>
    </submittedName>
</protein>
<sequence length="129" mass="13614">MNYFLSESTPGLQHSRQPQHPSSDGTQPDRQLIASTYDKDALALDAAELRDAEALLSEEEALALALEAAAEAEEDALEALLLAALVVEPVAAPAAVLEPDPEAEEVALPLEVEVQVADAGCRVENGEVQ</sequence>
<evidence type="ECO:0000313" key="4">
    <source>
        <dbReference type="Proteomes" id="UP000053411"/>
    </source>
</evidence>
<organism evidence="3 4">
    <name type="scientific">Fonsecaea multimorphosa CBS 102226</name>
    <dbReference type="NCBI Taxonomy" id="1442371"/>
    <lineage>
        <taxon>Eukaryota</taxon>
        <taxon>Fungi</taxon>
        <taxon>Dikarya</taxon>
        <taxon>Ascomycota</taxon>
        <taxon>Pezizomycotina</taxon>
        <taxon>Eurotiomycetes</taxon>
        <taxon>Chaetothyriomycetidae</taxon>
        <taxon>Chaetothyriales</taxon>
        <taxon>Herpotrichiellaceae</taxon>
        <taxon>Fonsecaea</taxon>
    </lineage>
</organism>
<evidence type="ECO:0000313" key="3">
    <source>
        <dbReference type="EMBL" id="KIX97879.1"/>
    </source>
</evidence>
<dbReference type="GeneID" id="27712403"/>
<dbReference type="RefSeq" id="XP_016632002.1">
    <property type="nucleotide sequence ID" value="XM_016777157.1"/>
</dbReference>
<evidence type="ECO:0000256" key="2">
    <source>
        <dbReference type="SAM" id="MobiDB-lite"/>
    </source>
</evidence>
<proteinExistence type="predicted"/>
<dbReference type="Proteomes" id="UP000053411">
    <property type="component" value="Unassembled WGS sequence"/>
</dbReference>
<dbReference type="AlphaFoldDB" id="A0A0D2K3X6"/>
<dbReference type="VEuPathDB" id="FungiDB:Z520_06657"/>
<evidence type="ECO:0000256" key="1">
    <source>
        <dbReference type="SAM" id="Coils"/>
    </source>
</evidence>
<feature type="coiled-coil region" evidence="1">
    <location>
        <begin position="49"/>
        <end position="76"/>
    </location>
</feature>